<protein>
    <recommendedName>
        <fullName evidence="3">histidine kinase</fullName>
        <ecNumber evidence="3">2.7.13.3</ecNumber>
    </recommendedName>
</protein>
<keyword evidence="7" id="KW-0547">Nucleotide-binding</keyword>
<evidence type="ECO:0000259" key="16">
    <source>
        <dbReference type="PROSITE" id="PS50112"/>
    </source>
</evidence>
<dbReference type="InterPro" id="IPR036890">
    <property type="entry name" value="HATPase_C_sf"/>
</dbReference>
<dbReference type="CDD" id="cd00130">
    <property type="entry name" value="PAS"/>
    <property type="match status" value="1"/>
</dbReference>
<dbReference type="InterPro" id="IPR005467">
    <property type="entry name" value="His_kinase_dom"/>
</dbReference>
<dbReference type="PROSITE" id="PS50109">
    <property type="entry name" value="HIS_KIN"/>
    <property type="match status" value="1"/>
</dbReference>
<dbReference type="Proteomes" id="UP000184603">
    <property type="component" value="Unassembled WGS sequence"/>
</dbReference>
<feature type="domain" description="PAS" evidence="16">
    <location>
        <begin position="169"/>
        <end position="237"/>
    </location>
</feature>
<dbReference type="SMART" id="SM00448">
    <property type="entry name" value="REC"/>
    <property type="match status" value="1"/>
</dbReference>
<dbReference type="AlphaFoldDB" id="A0A1M7XVN4"/>
<dbReference type="InterPro" id="IPR003661">
    <property type="entry name" value="HisK_dim/P_dom"/>
</dbReference>
<feature type="domain" description="Histidine kinase" evidence="14">
    <location>
        <begin position="314"/>
        <end position="550"/>
    </location>
</feature>
<dbReference type="NCBIfam" id="TIGR00229">
    <property type="entry name" value="sensory_box"/>
    <property type="match status" value="1"/>
</dbReference>
<comment type="subcellular location">
    <subcellularLocation>
        <location evidence="2">Cell membrane</location>
    </subcellularLocation>
</comment>
<dbReference type="SMART" id="SM00388">
    <property type="entry name" value="HisKA"/>
    <property type="match status" value="1"/>
</dbReference>
<keyword evidence="6" id="KW-0808">Transferase</keyword>
<dbReference type="SUPFAM" id="SSF47384">
    <property type="entry name" value="Homodimeric domain of signal transducing histidine kinase"/>
    <property type="match status" value="1"/>
</dbReference>
<feature type="domain" description="PAC" evidence="17">
    <location>
        <begin position="243"/>
        <end position="297"/>
    </location>
</feature>
<dbReference type="InterPro" id="IPR035965">
    <property type="entry name" value="PAS-like_dom_sf"/>
</dbReference>
<dbReference type="EC" id="2.7.13.3" evidence="3"/>
<dbReference type="InterPro" id="IPR036097">
    <property type="entry name" value="HisK_dim/P_sf"/>
</dbReference>
<dbReference type="SUPFAM" id="SSF52172">
    <property type="entry name" value="CheY-like"/>
    <property type="match status" value="1"/>
</dbReference>
<dbReference type="PROSITE" id="PS50110">
    <property type="entry name" value="RESPONSE_REGULATORY"/>
    <property type="match status" value="1"/>
</dbReference>
<evidence type="ECO:0000256" key="5">
    <source>
        <dbReference type="ARBA" id="ARBA00022553"/>
    </source>
</evidence>
<evidence type="ECO:0000256" key="11">
    <source>
        <dbReference type="ARBA" id="ARBA00023136"/>
    </source>
</evidence>
<dbReference type="Pfam" id="PF00072">
    <property type="entry name" value="Response_reg"/>
    <property type="match status" value="1"/>
</dbReference>
<keyword evidence="13" id="KW-0175">Coiled coil</keyword>
<evidence type="ECO:0000259" key="15">
    <source>
        <dbReference type="PROSITE" id="PS50110"/>
    </source>
</evidence>
<keyword evidence="19" id="KW-1185">Reference proteome</keyword>
<evidence type="ECO:0000256" key="9">
    <source>
        <dbReference type="ARBA" id="ARBA00022840"/>
    </source>
</evidence>
<keyword evidence="8" id="KW-0418">Kinase</keyword>
<name>A0A1M7XVN4_9BACT</name>
<evidence type="ECO:0000313" key="19">
    <source>
        <dbReference type="Proteomes" id="UP000184603"/>
    </source>
</evidence>
<dbReference type="GO" id="GO:0005886">
    <property type="term" value="C:plasma membrane"/>
    <property type="evidence" value="ECO:0007669"/>
    <property type="project" value="UniProtKB-SubCell"/>
</dbReference>
<dbReference type="InterPro" id="IPR011006">
    <property type="entry name" value="CheY-like_superfamily"/>
</dbReference>
<evidence type="ECO:0000256" key="6">
    <source>
        <dbReference type="ARBA" id="ARBA00022679"/>
    </source>
</evidence>
<dbReference type="OrthoDB" id="5342753at2"/>
<dbReference type="PROSITE" id="PS50112">
    <property type="entry name" value="PAS"/>
    <property type="match status" value="1"/>
</dbReference>
<dbReference type="STRING" id="1121416.SAMN02745220_00095"/>
<dbReference type="PRINTS" id="PR00344">
    <property type="entry name" value="BCTRLSENSOR"/>
</dbReference>
<dbReference type="Pfam" id="PF00512">
    <property type="entry name" value="HisKA"/>
    <property type="match status" value="1"/>
</dbReference>
<keyword evidence="5 12" id="KW-0597">Phosphoprotein</keyword>
<dbReference type="GO" id="GO:0005524">
    <property type="term" value="F:ATP binding"/>
    <property type="evidence" value="ECO:0007669"/>
    <property type="project" value="UniProtKB-KW"/>
</dbReference>
<sequence>MSQNKSLKRILVVDDQPENIHILIENLESQYEILFATNGEKALDIVFSPNRPDLILLDVIMPGMSGYEVCAILKERDRSRDIPVIFITAQGQETDETTGFRLGAVDYIIKPFRLPIVEARIKAVLRLEEEMENRKILACKLEDLNKNLEERIKEKTAELEQAHENLKANEKKFRSIFENAIEGIFQSSPDGRLLNTNASMARILGYSSPHDLIATTRDAALLYANPEERNVFRRLLETRGEISGFETQFKKLNGETIWVMLSAKVIRGENGNNDGSYYQGFLVDITEKKRASELELANVRLRELDELKSVLMSTASHDLRSPMTAIMGYSSLMEIDFQKYFEPLTTDNPTLAEQSDKILDRLRVIQKEGDRLIRLVNNFLDLTKFESGCLEWNDKLIYVIDIIEHAVKVIKGQQSKKKKLDITVEYSPGIPSIYCDPDRLMQVIMNLLSNAVKFSQSGSVRITAGTCQNNNIEIRIIDTGPGIPEAERENIFKKFYQIRGDKFPADSIPKGSGLGLAICKQIVNHYEGKIWVESEIDCGSTFISQLPVGKSS</sequence>
<dbReference type="InterPro" id="IPR001789">
    <property type="entry name" value="Sig_transdc_resp-reg_receiver"/>
</dbReference>
<feature type="modified residue" description="4-aspartylphosphate" evidence="12">
    <location>
        <position position="58"/>
    </location>
</feature>
<proteinExistence type="predicted"/>
<reference evidence="18 19" key="1">
    <citation type="submission" date="2016-12" db="EMBL/GenBank/DDBJ databases">
        <authorList>
            <person name="Song W.-J."/>
            <person name="Kurnit D.M."/>
        </authorList>
    </citation>
    <scope>NUCLEOTIDE SEQUENCE [LARGE SCALE GENOMIC DNA]</scope>
    <source>
        <strain evidence="18 19">DSM 18488</strain>
    </source>
</reference>
<dbReference type="InterPro" id="IPR000014">
    <property type="entry name" value="PAS"/>
</dbReference>
<dbReference type="GO" id="GO:0009927">
    <property type="term" value="F:histidine phosphotransfer kinase activity"/>
    <property type="evidence" value="ECO:0007669"/>
    <property type="project" value="TreeGrafter"/>
</dbReference>
<evidence type="ECO:0000256" key="4">
    <source>
        <dbReference type="ARBA" id="ARBA00022475"/>
    </source>
</evidence>
<dbReference type="EMBL" id="FRFE01000001">
    <property type="protein sequence ID" value="SHO42691.1"/>
    <property type="molecule type" value="Genomic_DNA"/>
</dbReference>
<evidence type="ECO:0000256" key="12">
    <source>
        <dbReference type="PROSITE-ProRule" id="PRU00169"/>
    </source>
</evidence>
<dbReference type="InterPro" id="IPR003594">
    <property type="entry name" value="HATPase_dom"/>
</dbReference>
<evidence type="ECO:0000256" key="10">
    <source>
        <dbReference type="ARBA" id="ARBA00023012"/>
    </source>
</evidence>
<dbReference type="SMART" id="SM00387">
    <property type="entry name" value="HATPase_c"/>
    <property type="match status" value="1"/>
</dbReference>
<feature type="coiled-coil region" evidence="13">
    <location>
        <begin position="127"/>
        <end position="172"/>
    </location>
</feature>
<dbReference type="Gene3D" id="3.40.50.2300">
    <property type="match status" value="1"/>
</dbReference>
<evidence type="ECO:0000259" key="17">
    <source>
        <dbReference type="PROSITE" id="PS50113"/>
    </source>
</evidence>
<dbReference type="SUPFAM" id="SSF55874">
    <property type="entry name" value="ATPase domain of HSP90 chaperone/DNA topoisomerase II/histidine kinase"/>
    <property type="match status" value="1"/>
</dbReference>
<dbReference type="PROSITE" id="PS50113">
    <property type="entry name" value="PAC"/>
    <property type="match status" value="1"/>
</dbReference>
<dbReference type="InterPro" id="IPR004358">
    <property type="entry name" value="Sig_transdc_His_kin-like_C"/>
</dbReference>
<dbReference type="PANTHER" id="PTHR43047">
    <property type="entry name" value="TWO-COMPONENT HISTIDINE PROTEIN KINASE"/>
    <property type="match status" value="1"/>
</dbReference>
<evidence type="ECO:0000256" key="1">
    <source>
        <dbReference type="ARBA" id="ARBA00000085"/>
    </source>
</evidence>
<organism evidence="18 19">
    <name type="scientific">Desulfopila aestuarii DSM 18488</name>
    <dbReference type="NCBI Taxonomy" id="1121416"/>
    <lineage>
        <taxon>Bacteria</taxon>
        <taxon>Pseudomonadati</taxon>
        <taxon>Thermodesulfobacteriota</taxon>
        <taxon>Desulfobulbia</taxon>
        <taxon>Desulfobulbales</taxon>
        <taxon>Desulfocapsaceae</taxon>
        <taxon>Desulfopila</taxon>
    </lineage>
</organism>
<dbReference type="Gene3D" id="3.30.565.10">
    <property type="entry name" value="Histidine kinase-like ATPase, C-terminal domain"/>
    <property type="match status" value="1"/>
</dbReference>
<dbReference type="FunFam" id="3.30.565.10:FF:000023">
    <property type="entry name" value="PAS domain-containing sensor histidine kinase"/>
    <property type="match status" value="1"/>
</dbReference>
<evidence type="ECO:0000256" key="2">
    <source>
        <dbReference type="ARBA" id="ARBA00004236"/>
    </source>
</evidence>
<evidence type="ECO:0000256" key="8">
    <source>
        <dbReference type="ARBA" id="ARBA00022777"/>
    </source>
</evidence>
<dbReference type="GO" id="GO:0000155">
    <property type="term" value="F:phosphorelay sensor kinase activity"/>
    <property type="evidence" value="ECO:0007669"/>
    <property type="project" value="InterPro"/>
</dbReference>
<accession>A0A1M7XVN4</accession>
<dbReference type="Gene3D" id="3.30.450.20">
    <property type="entry name" value="PAS domain"/>
    <property type="match status" value="1"/>
</dbReference>
<evidence type="ECO:0000313" key="18">
    <source>
        <dbReference type="EMBL" id="SHO42691.1"/>
    </source>
</evidence>
<feature type="domain" description="Response regulatory" evidence="15">
    <location>
        <begin position="9"/>
        <end position="125"/>
    </location>
</feature>
<comment type="catalytic activity">
    <reaction evidence="1">
        <text>ATP + protein L-histidine = ADP + protein N-phospho-L-histidine.</text>
        <dbReference type="EC" id="2.7.13.3"/>
    </reaction>
</comment>
<dbReference type="Pfam" id="PF02518">
    <property type="entry name" value="HATPase_c"/>
    <property type="match status" value="1"/>
</dbReference>
<evidence type="ECO:0000256" key="3">
    <source>
        <dbReference type="ARBA" id="ARBA00012438"/>
    </source>
</evidence>
<dbReference type="InterPro" id="IPR000700">
    <property type="entry name" value="PAS-assoc_C"/>
</dbReference>
<evidence type="ECO:0000259" key="14">
    <source>
        <dbReference type="PROSITE" id="PS50109"/>
    </source>
</evidence>
<dbReference type="SMART" id="SM00091">
    <property type="entry name" value="PAS"/>
    <property type="match status" value="1"/>
</dbReference>
<dbReference type="CDD" id="cd00082">
    <property type="entry name" value="HisKA"/>
    <property type="match status" value="1"/>
</dbReference>
<dbReference type="Gene3D" id="1.10.287.130">
    <property type="match status" value="1"/>
</dbReference>
<gene>
    <name evidence="18" type="ORF">SAMN02745220_00095</name>
</gene>
<evidence type="ECO:0000256" key="7">
    <source>
        <dbReference type="ARBA" id="ARBA00022741"/>
    </source>
</evidence>
<dbReference type="Pfam" id="PF13426">
    <property type="entry name" value="PAS_9"/>
    <property type="match status" value="1"/>
</dbReference>
<dbReference type="SUPFAM" id="SSF55785">
    <property type="entry name" value="PYP-like sensor domain (PAS domain)"/>
    <property type="match status" value="1"/>
</dbReference>
<keyword evidence="10" id="KW-0902">Two-component regulatory system</keyword>
<keyword evidence="9" id="KW-0067">ATP-binding</keyword>
<keyword evidence="4" id="KW-1003">Cell membrane</keyword>
<evidence type="ECO:0000256" key="13">
    <source>
        <dbReference type="SAM" id="Coils"/>
    </source>
</evidence>
<keyword evidence="11" id="KW-0472">Membrane</keyword>